<dbReference type="GO" id="GO:0019369">
    <property type="term" value="P:arachidonate metabolic process"/>
    <property type="evidence" value="ECO:0007669"/>
    <property type="project" value="UniProtKB-ARBA"/>
</dbReference>
<dbReference type="OMA" id="ITECKET"/>
<sequence length="692" mass="76548">MPGLRVFGRRWGVASDDLVFPGIAEIAARLVLWIIIAVFYGRYKLDLMLCTSGALVRHFFFGLLLIVAAIILILSTVVYTSMKGTISNPHPRRRMPLLIYLRTVLYVPEFTWLLLGLSWVFEVQRKPDCAENTVGAMQASLALSCLILIATLIFLALAFDPLGSSSSEAVAAAQGLPYNLEGSETEQLFQGARQAATRVWATRVRLLCCCVASEDAAGAFDHVAGVMRDFFMDTDLVASDIAAGLSLLHQYHDNEELQAVSTNVSTPSGMQDLEPQLLNAKYYVKFASAAYGWPIYILQHPISGLRLFCRHSSCRRTTREYELVGSETQWGRHTEAILGVTGLQPRDLLFVSFQNAIYQIPFFVALDHRKKSLIVAIRGTLSLRDLLTDLSAECEKLQVENVEGDCYAHKGMVQAAGYIFHKLVKEGILNDAFQIAADYNLVITGHSLGAGVAALLATLLHPLYPNLCCYAFAPPSGLVSRSLAEYGNRFIVSLVVGKDLVPRLSLSSMEDLKQKIVEIIARSSRPKYQILFRGFCYEIFGSCGVEYDESPIHHSSLLQPLLAHQDSSEDQPLVCTTWGALAGGNVTRWQSQTGPSFGEPPSAIESSLITQRPALFPPGKILYLSVAEEKKTWRSECRYQASWEDAMAFQNIRISPRMFTDHTLHTLVFALEQLCQAAHGEPVQDASPDDPL</sequence>
<evidence type="ECO:0000256" key="16">
    <source>
        <dbReference type="ARBA" id="ARBA00026104"/>
    </source>
</evidence>
<feature type="transmembrane region" description="Helical" evidence="23">
    <location>
        <begin position="141"/>
        <end position="159"/>
    </location>
</feature>
<dbReference type="InterPro" id="IPR029058">
    <property type="entry name" value="AB_hydrolase_fold"/>
</dbReference>
<comment type="catalytic activity">
    <reaction evidence="15">
        <text>a 1,2-diacyl-sn-glycerol + H2O = a 2-acylglycerol + a fatty acid + H(+)</text>
        <dbReference type="Rhea" id="RHEA:33275"/>
        <dbReference type="ChEBI" id="CHEBI:15377"/>
        <dbReference type="ChEBI" id="CHEBI:15378"/>
        <dbReference type="ChEBI" id="CHEBI:17389"/>
        <dbReference type="ChEBI" id="CHEBI:17815"/>
        <dbReference type="ChEBI" id="CHEBI:28868"/>
        <dbReference type="EC" id="3.1.1.116"/>
    </reaction>
    <physiologicalReaction direction="left-to-right" evidence="15">
        <dbReference type="Rhea" id="RHEA:33276"/>
    </physiologicalReaction>
</comment>
<evidence type="ECO:0000256" key="3">
    <source>
        <dbReference type="ARBA" id="ARBA00010701"/>
    </source>
</evidence>
<evidence type="ECO:0000256" key="11">
    <source>
        <dbReference type="ARBA" id="ARBA00022989"/>
    </source>
</evidence>
<evidence type="ECO:0000256" key="14">
    <source>
        <dbReference type="ARBA" id="ARBA00023369"/>
    </source>
</evidence>
<evidence type="ECO:0000256" key="8">
    <source>
        <dbReference type="ARBA" id="ARBA00022801"/>
    </source>
</evidence>
<dbReference type="EC" id="3.1.1.116" evidence="16"/>
<evidence type="ECO:0000313" key="25">
    <source>
        <dbReference type="Ensembl" id="ENSEBUP00000016082.1"/>
    </source>
</evidence>
<keyword evidence="12" id="KW-0443">Lipid metabolism</keyword>
<proteinExistence type="inferred from homology"/>
<dbReference type="GO" id="GO:0022008">
    <property type="term" value="P:neurogenesis"/>
    <property type="evidence" value="ECO:0007669"/>
    <property type="project" value="TreeGrafter"/>
</dbReference>
<evidence type="ECO:0000256" key="12">
    <source>
        <dbReference type="ARBA" id="ARBA00023098"/>
    </source>
</evidence>
<comment type="similarity">
    <text evidence="3">Belongs to the AB hydrolase superfamily. Lipase family.</text>
</comment>
<keyword evidence="13 23" id="KW-0472">Membrane</keyword>
<keyword evidence="11 23" id="KW-1133">Transmembrane helix</keyword>
<evidence type="ECO:0000313" key="26">
    <source>
        <dbReference type="Proteomes" id="UP000694388"/>
    </source>
</evidence>
<evidence type="ECO:0000256" key="22">
    <source>
        <dbReference type="ARBA" id="ARBA00083401"/>
    </source>
</evidence>
<dbReference type="GO" id="GO:0046340">
    <property type="term" value="P:diacylglycerol catabolic process"/>
    <property type="evidence" value="ECO:0007669"/>
    <property type="project" value="TreeGrafter"/>
</dbReference>
<dbReference type="GO" id="GO:0047372">
    <property type="term" value="F:monoacylglycerol lipase activity"/>
    <property type="evidence" value="ECO:0007669"/>
    <property type="project" value="UniProtKB-ARBA"/>
</dbReference>
<comment type="cofactor">
    <cofactor evidence="1">
        <name>Ca(2+)</name>
        <dbReference type="ChEBI" id="CHEBI:29108"/>
    </cofactor>
</comment>
<comment type="catalytic activity">
    <reaction evidence="17">
        <text>1,2,3-(4Z,7Z,10Z,13Z,16Z,19Z-docosahexaenoyl)-glycerol + H2O = 1,2-di-(4Z,7Z,10Z,13Z,16Z,19Z-docosahexaenoyl)-glycerol + (4Z,7Z,10Z,13Z,16Z,19Z)-docosahexaenoate + H(+)</text>
        <dbReference type="Rhea" id="RHEA:63436"/>
        <dbReference type="ChEBI" id="CHEBI:15377"/>
        <dbReference type="ChEBI" id="CHEBI:15378"/>
        <dbReference type="ChEBI" id="CHEBI:77016"/>
        <dbReference type="ChEBI" id="CHEBI:147311"/>
        <dbReference type="ChEBI" id="CHEBI:228170"/>
    </reaction>
</comment>
<feature type="domain" description="Fungal lipase-type" evidence="24">
    <location>
        <begin position="374"/>
        <end position="506"/>
    </location>
</feature>
<keyword evidence="7" id="KW-0479">Metal-binding</keyword>
<keyword evidence="4" id="KW-1003">Cell membrane</keyword>
<dbReference type="GO" id="GO:0005886">
    <property type="term" value="C:plasma membrane"/>
    <property type="evidence" value="ECO:0007669"/>
    <property type="project" value="UniProtKB-SubCell"/>
</dbReference>
<comment type="catalytic activity">
    <reaction evidence="14">
        <text>a triacylglycerol + H2O = a diacylglycerol + a fatty acid + H(+)</text>
        <dbReference type="Rhea" id="RHEA:12044"/>
        <dbReference type="ChEBI" id="CHEBI:15377"/>
        <dbReference type="ChEBI" id="CHEBI:15378"/>
        <dbReference type="ChEBI" id="CHEBI:17855"/>
        <dbReference type="ChEBI" id="CHEBI:18035"/>
        <dbReference type="ChEBI" id="CHEBI:28868"/>
        <dbReference type="EC" id="3.1.1.3"/>
    </reaction>
    <physiologicalReaction direction="left-to-right" evidence="14">
        <dbReference type="Rhea" id="RHEA:12045"/>
    </physiologicalReaction>
</comment>
<comment type="function">
    <text evidence="19">Lipase that catalyzes the hydrolysis of arachidonic acid (AA)-esterified diacylglycerols (DAGs) to produce the principal endocannabinoid, 2-arachidonoylglycerol (2-AG) which can be further cleaved by downstream enzymes to release arachidonic acid (AA) for cyclooxygenase (COX)-mediated eicosanoid production. Preferentially hydrolyzes DAGs at the sn-1 position in a calcium-dependent manner and has negligible activity against other lipids including monoacylglycerols and phospholipids. Plays a key role in the regulation of 2-AG and AA pools utilized by COX1/2 to generate lipid mediators of macrophage and microglia inflammatory responses. Also functions as a polyunsaturated fatty acids-specific triacylglycerol lipase in macrophages. Plays an important role to support the metabolic and signaling demands of macrophages.</text>
</comment>
<dbReference type="GO" id="GO:0005737">
    <property type="term" value="C:cytoplasm"/>
    <property type="evidence" value="ECO:0007669"/>
    <property type="project" value="TreeGrafter"/>
</dbReference>
<evidence type="ECO:0000256" key="20">
    <source>
        <dbReference type="ARBA" id="ARBA00069149"/>
    </source>
</evidence>
<keyword evidence="26" id="KW-1185">Reference proteome</keyword>
<reference evidence="25" key="1">
    <citation type="submission" date="2025-08" db="UniProtKB">
        <authorList>
            <consortium name="Ensembl"/>
        </authorList>
    </citation>
    <scope>IDENTIFICATION</scope>
</reference>
<evidence type="ECO:0000256" key="19">
    <source>
        <dbReference type="ARBA" id="ARBA00056838"/>
    </source>
</evidence>
<dbReference type="FunFam" id="3.40.50.1820:FF:000064">
    <property type="entry name" value="Sn1-specific diacylglycerol lipase beta"/>
    <property type="match status" value="1"/>
</dbReference>
<evidence type="ECO:0000256" key="6">
    <source>
        <dbReference type="ARBA" id="ARBA00022692"/>
    </source>
</evidence>
<evidence type="ECO:0000256" key="18">
    <source>
        <dbReference type="ARBA" id="ARBA00052740"/>
    </source>
</evidence>
<feature type="transmembrane region" description="Helical" evidence="23">
    <location>
        <begin position="55"/>
        <end position="79"/>
    </location>
</feature>
<dbReference type="AlphaFoldDB" id="A0A8C4QIP8"/>
<dbReference type="PANTHER" id="PTHR45792:SF2">
    <property type="entry name" value="DIACYLGLYCEROL LIPASE-BETA"/>
    <property type="match status" value="1"/>
</dbReference>
<dbReference type="Pfam" id="PF01764">
    <property type="entry name" value="Lipase_3"/>
    <property type="match status" value="1"/>
</dbReference>
<evidence type="ECO:0000259" key="24">
    <source>
        <dbReference type="Pfam" id="PF01764"/>
    </source>
</evidence>
<evidence type="ECO:0000256" key="1">
    <source>
        <dbReference type="ARBA" id="ARBA00001913"/>
    </source>
</evidence>
<protein>
    <recommendedName>
        <fullName evidence="20">Diacylglycerol lipase-beta</fullName>
        <ecNumber evidence="16">3.1.1.116</ecNumber>
    </recommendedName>
    <alternativeName>
        <fullName evidence="22">PUFA-specific triacylglycerol lipase</fullName>
    </alternativeName>
    <alternativeName>
        <fullName evidence="21">Sn1-specific diacylglycerol lipase beta</fullName>
    </alternativeName>
</protein>
<organism evidence="25 26">
    <name type="scientific">Eptatretus burgeri</name>
    <name type="common">Inshore hagfish</name>
    <dbReference type="NCBI Taxonomy" id="7764"/>
    <lineage>
        <taxon>Eukaryota</taxon>
        <taxon>Metazoa</taxon>
        <taxon>Chordata</taxon>
        <taxon>Craniata</taxon>
        <taxon>Vertebrata</taxon>
        <taxon>Cyclostomata</taxon>
        <taxon>Myxini</taxon>
        <taxon>Myxiniformes</taxon>
        <taxon>Myxinidae</taxon>
        <taxon>Eptatretinae</taxon>
        <taxon>Eptatretus</taxon>
    </lineage>
</organism>
<evidence type="ECO:0000256" key="17">
    <source>
        <dbReference type="ARBA" id="ARBA00051030"/>
    </source>
</evidence>
<evidence type="ECO:0000256" key="7">
    <source>
        <dbReference type="ARBA" id="ARBA00022723"/>
    </source>
</evidence>
<keyword evidence="8" id="KW-0378">Hydrolase</keyword>
<evidence type="ECO:0000256" key="4">
    <source>
        <dbReference type="ARBA" id="ARBA00022475"/>
    </source>
</evidence>
<keyword evidence="6 23" id="KW-0812">Transmembrane</keyword>
<evidence type="ECO:0000256" key="13">
    <source>
        <dbReference type="ARBA" id="ARBA00023136"/>
    </source>
</evidence>
<dbReference type="SUPFAM" id="SSF53474">
    <property type="entry name" value="alpha/beta-Hydrolases"/>
    <property type="match status" value="1"/>
</dbReference>
<comment type="catalytic activity">
    <reaction evidence="18">
        <text>1,2,3-tri-(5Z,8Z,11Z,14Z-eicosatetraenoyl)-glycerol + H2O = 1,2-di-(5Z,8Z,11Z,14Z-eicosatetraenoyl)-glycerol + (5Z,8Z,11Z,14Z)-eicosatetraenoate + H(+)</text>
        <dbReference type="Rhea" id="RHEA:63432"/>
        <dbReference type="ChEBI" id="CHEBI:15377"/>
        <dbReference type="ChEBI" id="CHEBI:15378"/>
        <dbReference type="ChEBI" id="CHEBI:32395"/>
        <dbReference type="ChEBI" id="CHEBI:147308"/>
        <dbReference type="ChEBI" id="CHEBI:228166"/>
    </reaction>
    <physiologicalReaction direction="left-to-right" evidence="18">
        <dbReference type="Rhea" id="RHEA:63433"/>
    </physiologicalReaction>
</comment>
<dbReference type="PANTHER" id="PTHR45792">
    <property type="entry name" value="DIACYLGLYCEROL LIPASE HOMOLOG-RELATED"/>
    <property type="match status" value="1"/>
</dbReference>
<dbReference type="InterPro" id="IPR002921">
    <property type="entry name" value="Fungal_lipase-type"/>
</dbReference>
<comment type="subcellular location">
    <subcellularLocation>
        <location evidence="2">Cell membrane</location>
        <topology evidence="2">Multi-pass membrane protein</topology>
    </subcellularLocation>
</comment>
<keyword evidence="5" id="KW-0597">Phosphoprotein</keyword>
<evidence type="ECO:0000256" key="9">
    <source>
        <dbReference type="ARBA" id="ARBA00022837"/>
    </source>
</evidence>
<keyword evidence="9" id="KW-0106">Calcium</keyword>
<name>A0A8C4QIP8_EPTBU</name>
<reference evidence="25" key="2">
    <citation type="submission" date="2025-09" db="UniProtKB">
        <authorList>
            <consortium name="Ensembl"/>
        </authorList>
    </citation>
    <scope>IDENTIFICATION</scope>
</reference>
<keyword evidence="10" id="KW-0442">Lipid degradation</keyword>
<evidence type="ECO:0000256" key="10">
    <source>
        <dbReference type="ARBA" id="ARBA00022963"/>
    </source>
</evidence>
<evidence type="ECO:0000256" key="15">
    <source>
        <dbReference type="ARBA" id="ARBA00024531"/>
    </source>
</evidence>
<feature type="transmembrane region" description="Helical" evidence="23">
    <location>
        <begin position="99"/>
        <end position="121"/>
    </location>
</feature>
<evidence type="ECO:0000256" key="23">
    <source>
        <dbReference type="SAM" id="Phobius"/>
    </source>
</evidence>
<evidence type="ECO:0000256" key="21">
    <source>
        <dbReference type="ARBA" id="ARBA00082880"/>
    </source>
</evidence>
<feature type="transmembrane region" description="Helical" evidence="23">
    <location>
        <begin position="20"/>
        <end position="43"/>
    </location>
</feature>
<dbReference type="Ensembl" id="ENSEBUT00000016658.1">
    <property type="protein sequence ID" value="ENSEBUP00000016082.1"/>
    <property type="gene ID" value="ENSEBUG00000010116.1"/>
</dbReference>
<dbReference type="Gene3D" id="3.40.50.1820">
    <property type="entry name" value="alpha/beta hydrolase"/>
    <property type="match status" value="1"/>
</dbReference>
<evidence type="ECO:0000256" key="5">
    <source>
        <dbReference type="ARBA" id="ARBA00022553"/>
    </source>
</evidence>
<accession>A0A8C4QIP8</accession>
<dbReference type="GeneTree" id="ENSGT00940000156486"/>
<dbReference type="Proteomes" id="UP000694388">
    <property type="component" value="Unplaced"/>
</dbReference>
<evidence type="ECO:0000256" key="2">
    <source>
        <dbReference type="ARBA" id="ARBA00004651"/>
    </source>
</evidence>
<dbReference type="GO" id="GO:0046872">
    <property type="term" value="F:metal ion binding"/>
    <property type="evidence" value="ECO:0007669"/>
    <property type="project" value="UniProtKB-KW"/>
</dbReference>
<dbReference type="CDD" id="cd00519">
    <property type="entry name" value="Lipase_3"/>
    <property type="match status" value="1"/>
</dbReference>
<dbReference type="GO" id="GO:0004806">
    <property type="term" value="F:triacylglycerol lipase activity"/>
    <property type="evidence" value="ECO:0007669"/>
    <property type="project" value="UniProtKB-EC"/>
</dbReference>
<dbReference type="InterPro" id="IPR052214">
    <property type="entry name" value="DAG_Lipase-Related"/>
</dbReference>